<sequence length="398" mass="46310">MTHTTSHVFRQPFRSLEEFAEMISYHLHCPVTIEDANHQLLAYSTHGDGADEARISTIISRRVPEKLINRFWKDGIIPTLNQTRQPVRVPEIPEFGLGSRVAVSIWKHEEVLGYIWVSDDQQRLLDAELELLKDAAATAKKELLKRSRQRKKTHQSRQELLWQLLLGEHTEKIKSEQHLAQVQADETVYISLLVFDEQNEESKRQIDYMVQASYPDTIPLFLWDDRQLVCLVKAEKDVDRHQFLRKLTGKLQERFVIKQKESCCGSYVQGFDSISKSYQEALRILALKKRFPEELDTAHVYQDLGVFKYVEQLDRSNHVHPGIGLIQQYDAKQGTQLYETLVVFLKRDGNMNEVAKLLHVHANTLTYRVKRLESIGSFSLKDPLQRMGLYLDIIMMEP</sequence>
<dbReference type="InterPro" id="IPR041522">
    <property type="entry name" value="CdaR_GGDEF"/>
</dbReference>
<keyword evidence="4" id="KW-0238">DNA-binding</keyword>
<reference evidence="4 5" key="1">
    <citation type="submission" date="2023-07" db="EMBL/GenBank/DDBJ databases">
        <title>Genomic Encyclopedia of Type Strains, Phase IV (KMG-IV): sequencing the most valuable type-strain genomes for metagenomic binning, comparative biology and taxonomic classification.</title>
        <authorList>
            <person name="Goeker M."/>
        </authorList>
    </citation>
    <scope>NUCLEOTIDE SEQUENCE [LARGE SCALE GENOMIC DNA]</scope>
    <source>
        <strain evidence="4 5">DSM 19154</strain>
    </source>
</reference>
<comment type="similarity">
    <text evidence="1">Belongs to the CdaR family.</text>
</comment>
<feature type="domain" description="CdaR GGDEF-like" evidence="3">
    <location>
        <begin position="169"/>
        <end position="286"/>
    </location>
</feature>
<dbReference type="Pfam" id="PF17853">
    <property type="entry name" value="GGDEF_2"/>
    <property type="match status" value="1"/>
</dbReference>
<protein>
    <submittedName>
        <fullName evidence="4">DNA-binding PucR family transcriptional regulator</fullName>
    </submittedName>
</protein>
<dbReference type="InterPro" id="IPR051448">
    <property type="entry name" value="CdaR-like_regulators"/>
</dbReference>
<evidence type="ECO:0000313" key="5">
    <source>
        <dbReference type="Proteomes" id="UP001225034"/>
    </source>
</evidence>
<dbReference type="GO" id="GO:0003677">
    <property type="term" value="F:DNA binding"/>
    <property type="evidence" value="ECO:0007669"/>
    <property type="project" value="UniProtKB-KW"/>
</dbReference>
<dbReference type="Gene3D" id="1.10.10.2840">
    <property type="entry name" value="PucR C-terminal helix-turn-helix domain"/>
    <property type="match status" value="1"/>
</dbReference>
<organism evidence="4 5">
    <name type="scientific">Alkalicoccobacillus murimartini</name>
    <dbReference type="NCBI Taxonomy" id="171685"/>
    <lineage>
        <taxon>Bacteria</taxon>
        <taxon>Bacillati</taxon>
        <taxon>Bacillota</taxon>
        <taxon>Bacilli</taxon>
        <taxon>Bacillales</taxon>
        <taxon>Bacillaceae</taxon>
        <taxon>Alkalicoccobacillus</taxon>
    </lineage>
</organism>
<proteinExistence type="inferred from homology"/>
<evidence type="ECO:0000259" key="3">
    <source>
        <dbReference type="Pfam" id="PF17853"/>
    </source>
</evidence>
<dbReference type="InterPro" id="IPR025736">
    <property type="entry name" value="PucR_C-HTH_dom"/>
</dbReference>
<dbReference type="Pfam" id="PF13556">
    <property type="entry name" value="HTH_30"/>
    <property type="match status" value="1"/>
</dbReference>
<dbReference type="RefSeq" id="WP_306983331.1">
    <property type="nucleotide sequence ID" value="NZ_JAUSUA010000003.1"/>
</dbReference>
<evidence type="ECO:0000259" key="2">
    <source>
        <dbReference type="Pfam" id="PF13556"/>
    </source>
</evidence>
<feature type="domain" description="PucR C-terminal helix-turn-helix" evidence="2">
    <location>
        <begin position="337"/>
        <end position="393"/>
    </location>
</feature>
<name>A0ABT9YIU0_9BACI</name>
<evidence type="ECO:0000313" key="4">
    <source>
        <dbReference type="EMBL" id="MDQ0207783.1"/>
    </source>
</evidence>
<dbReference type="Proteomes" id="UP001225034">
    <property type="component" value="Unassembled WGS sequence"/>
</dbReference>
<dbReference type="PANTHER" id="PTHR33744:SF1">
    <property type="entry name" value="DNA-BINDING TRANSCRIPTIONAL ACTIVATOR ADER"/>
    <property type="match status" value="1"/>
</dbReference>
<accession>A0ABT9YIU0</accession>
<dbReference type="EMBL" id="JAUSUA010000003">
    <property type="protein sequence ID" value="MDQ0207783.1"/>
    <property type="molecule type" value="Genomic_DNA"/>
</dbReference>
<dbReference type="InterPro" id="IPR042070">
    <property type="entry name" value="PucR_C-HTH_sf"/>
</dbReference>
<evidence type="ECO:0000256" key="1">
    <source>
        <dbReference type="ARBA" id="ARBA00006754"/>
    </source>
</evidence>
<keyword evidence="5" id="KW-1185">Reference proteome</keyword>
<dbReference type="PANTHER" id="PTHR33744">
    <property type="entry name" value="CARBOHYDRATE DIACID REGULATOR"/>
    <property type="match status" value="1"/>
</dbReference>
<comment type="caution">
    <text evidence="4">The sequence shown here is derived from an EMBL/GenBank/DDBJ whole genome shotgun (WGS) entry which is preliminary data.</text>
</comment>
<gene>
    <name evidence="4" type="ORF">J2S05_002584</name>
</gene>